<dbReference type="RefSeq" id="WP_046525314.1">
    <property type="nucleotide sequence ID" value="NZ_LAYY01000028.1"/>
</dbReference>
<keyword evidence="10" id="KW-1185">Reference proteome</keyword>
<comment type="caution">
    <text evidence="9">The sequence shown here is derived from an EMBL/GenBank/DDBJ whole genome shotgun (WGS) entry which is preliminary data.</text>
</comment>
<evidence type="ECO:0000259" key="8">
    <source>
        <dbReference type="Pfam" id="PF21982"/>
    </source>
</evidence>
<feature type="domain" description="RecX third three-helical" evidence="7">
    <location>
        <begin position="159"/>
        <end position="206"/>
    </location>
</feature>
<evidence type="ECO:0000256" key="1">
    <source>
        <dbReference type="ARBA" id="ARBA00004496"/>
    </source>
</evidence>
<comment type="subcellular location">
    <subcellularLocation>
        <location evidence="1 5">Cytoplasm</location>
    </subcellularLocation>
</comment>
<feature type="domain" description="RecX third three-helical" evidence="7">
    <location>
        <begin position="218"/>
        <end position="263"/>
    </location>
</feature>
<evidence type="ECO:0000259" key="7">
    <source>
        <dbReference type="Pfam" id="PF21981"/>
    </source>
</evidence>
<protein>
    <recommendedName>
        <fullName evidence="3 5">Regulatory protein RecX</fullName>
    </recommendedName>
</protein>
<dbReference type="GO" id="GO:0006282">
    <property type="term" value="P:regulation of DNA repair"/>
    <property type="evidence" value="ECO:0007669"/>
    <property type="project" value="UniProtKB-UniRule"/>
</dbReference>
<comment type="function">
    <text evidence="5">Modulates RecA activity.</text>
</comment>
<dbReference type="Proteomes" id="UP000034166">
    <property type="component" value="Unassembled WGS sequence"/>
</dbReference>
<evidence type="ECO:0000256" key="3">
    <source>
        <dbReference type="ARBA" id="ARBA00018111"/>
    </source>
</evidence>
<dbReference type="HAMAP" id="MF_01114">
    <property type="entry name" value="RecX"/>
    <property type="match status" value="1"/>
</dbReference>
<evidence type="ECO:0000313" key="9">
    <source>
        <dbReference type="EMBL" id="KKK36548.1"/>
    </source>
</evidence>
<evidence type="ECO:0000313" key="10">
    <source>
        <dbReference type="Proteomes" id="UP000034166"/>
    </source>
</evidence>
<comment type="similarity">
    <text evidence="2 5">Belongs to the RecX family.</text>
</comment>
<reference evidence="9 10" key="1">
    <citation type="submission" date="2015-04" db="EMBL/GenBank/DDBJ databases">
        <title>Taxonomic description and genome sequence of Bacillus campisalis sp. nov., a novel member of the genus Bacillus isolated from solar saltern.</title>
        <authorList>
            <person name="Mathan Kumar R."/>
            <person name="Kaur G."/>
            <person name="Kumar A."/>
            <person name="Singh N.K."/>
            <person name="Kaur N."/>
            <person name="Kumar N."/>
            <person name="Mayilraj S."/>
        </authorList>
    </citation>
    <scope>NUCLEOTIDE SEQUENCE [LARGE SCALE GENOMIC DNA]</scope>
    <source>
        <strain evidence="9 10">SA2-6</strain>
    </source>
</reference>
<keyword evidence="4 5" id="KW-0963">Cytoplasm</keyword>
<dbReference type="InterPro" id="IPR053925">
    <property type="entry name" value="RecX_HTH_3rd"/>
</dbReference>
<dbReference type="EMBL" id="LAYY01000028">
    <property type="protein sequence ID" value="KKK36548.1"/>
    <property type="molecule type" value="Genomic_DNA"/>
</dbReference>
<dbReference type="PANTHER" id="PTHR33602:SF1">
    <property type="entry name" value="REGULATORY PROTEIN RECX FAMILY PROTEIN"/>
    <property type="match status" value="1"/>
</dbReference>
<dbReference type="InterPro" id="IPR036388">
    <property type="entry name" value="WH-like_DNA-bd_sf"/>
</dbReference>
<dbReference type="InterPro" id="IPR053926">
    <property type="entry name" value="RecX_HTH_1st"/>
</dbReference>
<evidence type="ECO:0000256" key="4">
    <source>
        <dbReference type="ARBA" id="ARBA00022490"/>
    </source>
</evidence>
<dbReference type="PATRIC" id="fig|1408103.3.peg.4174"/>
<dbReference type="Pfam" id="PF21982">
    <property type="entry name" value="RecX_HTH1"/>
    <property type="match status" value="1"/>
</dbReference>
<dbReference type="AlphaFoldDB" id="A0A0M2SQP5"/>
<dbReference type="GO" id="GO:0005737">
    <property type="term" value="C:cytoplasm"/>
    <property type="evidence" value="ECO:0007669"/>
    <property type="project" value="UniProtKB-SubCell"/>
</dbReference>
<evidence type="ECO:0000259" key="6">
    <source>
        <dbReference type="Pfam" id="PF02631"/>
    </source>
</evidence>
<dbReference type="NCBIfam" id="NF010733">
    <property type="entry name" value="PRK14135.1"/>
    <property type="match status" value="1"/>
</dbReference>
<dbReference type="PANTHER" id="PTHR33602">
    <property type="entry name" value="REGULATORY PROTEIN RECX FAMILY PROTEIN"/>
    <property type="match status" value="1"/>
</dbReference>
<proteinExistence type="inferred from homology"/>
<evidence type="ECO:0000256" key="2">
    <source>
        <dbReference type="ARBA" id="ARBA00009695"/>
    </source>
</evidence>
<name>A0A0M2SQP5_9BACI</name>
<dbReference type="Pfam" id="PF02631">
    <property type="entry name" value="RecX_HTH2"/>
    <property type="match status" value="1"/>
</dbReference>
<dbReference type="InterPro" id="IPR003783">
    <property type="entry name" value="Regulatory_RecX"/>
</dbReference>
<dbReference type="Pfam" id="PF21981">
    <property type="entry name" value="RecX_HTH3"/>
    <property type="match status" value="2"/>
</dbReference>
<dbReference type="Gene3D" id="1.10.10.10">
    <property type="entry name" value="Winged helix-like DNA-binding domain superfamily/Winged helix DNA-binding domain"/>
    <property type="match status" value="4"/>
</dbReference>
<accession>A0A0M2SQP5</accession>
<feature type="domain" description="RecX first three-helical" evidence="8">
    <location>
        <begin position="66"/>
        <end position="105"/>
    </location>
</feature>
<sequence length="268" mass="31032">MPVISKIVLQKHNKERYSIFTDSGAGEVYAFSVDEDVLIKYQLKKGMELDESAVADMLFQDDIRKAYNAAVHYLSHRMRSEGEVREYLQKKEISEPVIQEAVDKLYQFNFLNDEEFALAFVRTQMNTTDKGPEVVKMDLKQKGLSGTIIERALKEYPLDVQVEKAVQLGRKYAAKNQKDSSRILKQKLEQLLIRKGYPFQVISIAMEDVTVEKQEEFEMDALIYQGEKLCRKHSKLSGAEFTQKIKQGLYQKGFPMDMIERFMEDLDG</sequence>
<organism evidence="9 10">
    <name type="scientific">Mesobacillus campisalis</name>
    <dbReference type="NCBI Taxonomy" id="1408103"/>
    <lineage>
        <taxon>Bacteria</taxon>
        <taxon>Bacillati</taxon>
        <taxon>Bacillota</taxon>
        <taxon>Bacilli</taxon>
        <taxon>Bacillales</taxon>
        <taxon>Bacillaceae</taxon>
        <taxon>Mesobacillus</taxon>
    </lineage>
</organism>
<feature type="domain" description="RecX second three-helical" evidence="6">
    <location>
        <begin position="112"/>
        <end position="153"/>
    </location>
</feature>
<gene>
    <name evidence="5" type="primary">recX</name>
    <name evidence="9" type="ORF">WQ57_18840</name>
</gene>
<dbReference type="OrthoDB" id="5421057at2"/>
<dbReference type="InterPro" id="IPR053924">
    <property type="entry name" value="RecX_HTH_2nd"/>
</dbReference>
<evidence type="ECO:0000256" key="5">
    <source>
        <dbReference type="HAMAP-Rule" id="MF_01114"/>
    </source>
</evidence>